<evidence type="ECO:0000313" key="1">
    <source>
        <dbReference type="EMBL" id="AXK42650.1"/>
    </source>
</evidence>
<evidence type="ECO:0008006" key="3">
    <source>
        <dbReference type="Google" id="ProtNLM"/>
    </source>
</evidence>
<reference evidence="2" key="1">
    <citation type="submission" date="2018-07" db="EMBL/GenBank/DDBJ databases">
        <title>Genome sequence of Erythrobacter strain YH-07, an antagonistic bacterium isolated from Yellow Sea.</title>
        <authorList>
            <person name="Tang T."/>
            <person name="Liu Q."/>
            <person name="Sun X."/>
        </authorList>
    </citation>
    <scope>NUCLEOTIDE SEQUENCE [LARGE SCALE GENOMIC DNA]</scope>
    <source>
        <strain evidence="2">YH-07</strain>
    </source>
</reference>
<keyword evidence="2" id="KW-1185">Reference proteome</keyword>
<gene>
    <name evidence="1" type="ORF">DVR09_10185</name>
</gene>
<accession>A0A345YFE8</accession>
<dbReference type="EMBL" id="CP031357">
    <property type="protein sequence ID" value="AXK42650.1"/>
    <property type="molecule type" value="Genomic_DNA"/>
</dbReference>
<dbReference type="KEGG" id="err:DVR09_10185"/>
<name>A0A345YFE8_9SPHN</name>
<organism evidence="1 2">
    <name type="scientific">Erythrobacter aureus</name>
    <dbReference type="NCBI Taxonomy" id="2182384"/>
    <lineage>
        <taxon>Bacteria</taxon>
        <taxon>Pseudomonadati</taxon>
        <taxon>Pseudomonadota</taxon>
        <taxon>Alphaproteobacteria</taxon>
        <taxon>Sphingomonadales</taxon>
        <taxon>Erythrobacteraceae</taxon>
        <taxon>Erythrobacter/Porphyrobacter group</taxon>
        <taxon>Erythrobacter</taxon>
    </lineage>
</organism>
<sequence>MPMPDAASPGVADDQEPLRDALARGNAALARIGPILTHLLANPDHSLFSDEIIARVRGMCHSLAWQALRAQAEAAGQVGSETFAERHGEDLAEHFFSSPSLLAHCHALALEWQLTEKLEVQYGIDPVLSPLIQELIAAPDTGLASAAMALLTAQARFAQAQRRMELPLAELPGDLFHDLLMGWRAYGGQLRSDAMIRAEAKLRNAFDEGAGRLALLARVVAGMGNTALRALDIDQAGTALYLTALAVRSGQSRTAAVLATNHQQTARLALGLRAAGLDSADVERQVLRLVPKAFPPREIAGIAAEEARRLLAESALPGTA</sequence>
<dbReference type="Proteomes" id="UP000254508">
    <property type="component" value="Chromosome"/>
</dbReference>
<evidence type="ECO:0000313" key="2">
    <source>
        <dbReference type="Proteomes" id="UP000254508"/>
    </source>
</evidence>
<proteinExistence type="predicted"/>
<protein>
    <recommendedName>
        <fullName evidence="3">DUF2336 domain-containing protein</fullName>
    </recommendedName>
</protein>
<dbReference type="AlphaFoldDB" id="A0A345YFE8"/>
<dbReference type="OrthoDB" id="7390251at2"/>